<dbReference type="EMBL" id="WCGB01000037">
    <property type="protein sequence ID" value="NRN92038.1"/>
    <property type="molecule type" value="Genomic_DNA"/>
</dbReference>
<protein>
    <submittedName>
        <fullName evidence="1">Uncharacterized protein</fullName>
    </submittedName>
</protein>
<evidence type="ECO:0000313" key="1">
    <source>
        <dbReference type="EMBL" id="NRN92038.1"/>
    </source>
</evidence>
<proteinExistence type="predicted"/>
<evidence type="ECO:0000313" key="2">
    <source>
        <dbReference type="Proteomes" id="UP000601587"/>
    </source>
</evidence>
<accession>A0A9Q5C6M2</accession>
<name>A0A9Q5C6M2_LACHE</name>
<comment type="caution">
    <text evidence="1">The sequence shown here is derived from an EMBL/GenBank/DDBJ whole genome shotgun (WGS) entry which is preliminary data.</text>
</comment>
<dbReference type="AlphaFoldDB" id="A0A9Q5C6M2"/>
<dbReference type="Proteomes" id="UP000601587">
    <property type="component" value="Unassembled WGS sequence"/>
</dbReference>
<dbReference type="RefSeq" id="WP_023061763.1">
    <property type="nucleotide sequence ID" value="NZ_CP150826.1"/>
</dbReference>
<reference evidence="1" key="1">
    <citation type="submission" date="2019-09" db="EMBL/GenBank/DDBJ databases">
        <title>Comparative genomic analysis of Lactobacillus helveticus.</title>
        <authorList>
            <person name="Zhang H."/>
            <person name="Chen Y."/>
            <person name="Zhong Z."/>
        </authorList>
    </citation>
    <scope>NUCLEOTIDE SEQUENCE</scope>
    <source>
        <strain evidence="1">IMAU50013</strain>
    </source>
</reference>
<gene>
    <name evidence="1" type="ORF">IMAU50013_01585</name>
</gene>
<organism evidence="1 2">
    <name type="scientific">Lactobacillus helveticus</name>
    <name type="common">Lactobacillus suntoryeus</name>
    <dbReference type="NCBI Taxonomy" id="1587"/>
    <lineage>
        <taxon>Bacteria</taxon>
        <taxon>Bacillati</taxon>
        <taxon>Bacillota</taxon>
        <taxon>Bacilli</taxon>
        <taxon>Lactobacillales</taxon>
        <taxon>Lactobacillaceae</taxon>
        <taxon>Lactobacillus</taxon>
    </lineage>
</organism>
<sequence length="103" mass="11996">MKAKRKSGYSEEVASVYVSEDTDVVLLSTKLEPRVKWENHKPTDEITGYRALCGMPDNYFYVKFDKKVKLPPYKSSVKFKHLQACEVDSNVWFKAEDIEEVQK</sequence>